<dbReference type="InterPro" id="IPR010653">
    <property type="entry name" value="NlpB/DapX"/>
</dbReference>
<proteinExistence type="predicted"/>
<dbReference type="EMBL" id="PRDL01000001">
    <property type="protein sequence ID" value="MBE8716778.1"/>
    <property type="molecule type" value="Genomic_DNA"/>
</dbReference>
<dbReference type="RefSeq" id="WP_193908104.1">
    <property type="nucleotide sequence ID" value="NZ_PRDL01000001.1"/>
</dbReference>
<sequence>MTIMTAIRKPAFYATLGLLSFSMSGCGMFFGEEGWFRNRGGDYQKADNIAPLKLDENLDKRAMGDLYPIPPIKQSDFDETGLAYDVPRPLPISSNLLEESVKIQRLGSQTWILMNVSPGEVWPRVRSFLNINGLTVNTADIGSGVIETDWIQFKTDLTTHDRYRIQIDQGVQPETSEIHILHMSIPNDAKQTAGLSWPAASSNPEREKWLLDELSATLASDVTEGGTSLLAQTIGGSAKAGLVTVRNEPVLNLRLDRARALGTLAHAVKQDGFTPYENNSETGIFYVQYRKPDADGPGWFARKWAGLRNSKVVSAIAGVSEEEQVKISSPYTLEEITQNLPTGEALDGAPYSKRDAEKQLPKAPGYLLLVSGVDGDLTVRLRDPYGKRIDPRQARDMLTAIRKNLI</sequence>
<evidence type="ECO:0000313" key="1">
    <source>
        <dbReference type="EMBL" id="MBE8716778.1"/>
    </source>
</evidence>
<dbReference type="AlphaFoldDB" id="A0A928V2V2"/>
<name>A0A928V2V2_9GAMM</name>
<gene>
    <name evidence="1" type="ORF">C4F51_06195</name>
</gene>
<evidence type="ECO:0000313" key="2">
    <source>
        <dbReference type="Proteomes" id="UP000652567"/>
    </source>
</evidence>
<reference evidence="1" key="1">
    <citation type="submission" date="2018-07" db="EMBL/GenBank/DDBJ databases">
        <title>Genome assembly of strain Ka43.</title>
        <authorList>
            <person name="Kukolya J."/>
            <person name="Nagy I."/>
            <person name="Horvath B."/>
            <person name="Toth A."/>
        </authorList>
    </citation>
    <scope>NUCLEOTIDE SEQUENCE</scope>
    <source>
        <strain evidence="1">KB43</strain>
    </source>
</reference>
<organism evidence="1 2">
    <name type="scientific">Cellvibrio polysaccharolyticus</name>
    <dbReference type="NCBI Taxonomy" id="2082724"/>
    <lineage>
        <taxon>Bacteria</taxon>
        <taxon>Pseudomonadati</taxon>
        <taxon>Pseudomonadota</taxon>
        <taxon>Gammaproteobacteria</taxon>
        <taxon>Cellvibrionales</taxon>
        <taxon>Cellvibrionaceae</taxon>
        <taxon>Cellvibrio</taxon>
    </lineage>
</organism>
<comment type="caution">
    <text evidence="1">The sequence shown here is derived from an EMBL/GenBank/DDBJ whole genome shotgun (WGS) entry which is preliminary data.</text>
</comment>
<dbReference type="Pfam" id="PF06804">
    <property type="entry name" value="Lipoprotein_18"/>
    <property type="match status" value="1"/>
</dbReference>
<protein>
    <submittedName>
        <fullName evidence="1">Outer membrane protein assembly factor BamC</fullName>
    </submittedName>
</protein>
<dbReference type="Proteomes" id="UP000652567">
    <property type="component" value="Unassembled WGS sequence"/>
</dbReference>
<accession>A0A928V2V2</accession>
<keyword evidence="2" id="KW-1185">Reference proteome</keyword>